<dbReference type="EMBL" id="MN740463">
    <property type="protein sequence ID" value="QHU27829.1"/>
    <property type="molecule type" value="Genomic_DNA"/>
</dbReference>
<name>A0A6C0LA34_9ZZZZ</name>
<proteinExistence type="predicted"/>
<accession>A0A6C0LA34</accession>
<sequence length="1220" mass="141072">MSININDNEYIFEEEELEDIEYLEIMSLDDIIKDNPSFIALSREEIKSSLFELFANKKKANNITTLFYDIINDIDGNRGKLKKYDNYVFDADAEKKDYSADIVDKVEVANFNNLKKKTVINHDIAKEKYFFCIKYNNDSEKLRFKPEAKINITIEPRDKGFPIYYPVFPADDVNIPIISAYYKIPKTVINDYLYTKITSHLTRTKNINYVSSENCENVSDLIKGVKPDISNIIEYLKDSFELDYYNIENVLNKFGKSLDFINKEDFSVLCDYLADVMGQYKERKNLSRPVKIKKPDIINKKLIFFDKLNTSIQLLNITEKVIDFLDKNKMSLEDYRENNIMTDKIKPLKELNTYIMDNIRTMGIGNSDDNAVILEILDIITHSLKNSNILEAIESIDGILKTHEKKEIIVKKYEIARNENEYSRNHIFDYDKDGKQYVISYREHKEIKDSHYNDKNEGIPMIEFETQDAIDDANVANAGDAGEGTGGPGGPGGAGAGDAEAEDIGYITGFNELSRYDIEKYITNINYKNEAGFVDSLANMLNILNNIGKSANIDFDYDALCSELFKYNRSIPKRRDMYMKAFQDNDLEISEEMLNYLDKLSPKSILALINNRDKPFSDIDDIEETIIVSNNKRWCEEFNDMFLNALAYCIINLQDKILNDTIFIDVDYLNGNFLSYWDNCGSPLNKKEDRGVMSYIIEVATDYLINNSNNEFLIQTDNTQTDNMFKRTYKVIEKYYSENLERMKKKDDICREKKKEQKGKIERDKLRSLLKNKECGKELSLCREQYIQSLIYMPDVNYVKIHKFLNGCCLKKLDDSFNEDIDLKNANRPELIGFKKKYAEKKMTNKPRDLRFIPKKTAKSNAKADATDVGDADEADDGEEIVERIYLDDYIYDMNNNSKIVRRWLEAMKGKNNSVFPDNIIADFENGNIKSIKNSIISNVNLLTKTSKHSGDEFIDNFNNVRKTGKGGKGGKEASNDKIKYLNIIRAVLKTLYGHLRADDNNEEIKALLTNSIKDLRDIIIDLKELNKIYNDDIENEIEIINKYIVSRALCCPFNIDNTLNGKIISDIISSQYIYKITSSVYKDVFKIIRITFPTLEENIDFLNKQREKNKQEKIKAFNKITVEENALIKELKKAGFKQELLAEKKEDDDEINNLFDNVIEPGEGAEDAINNFNEIFDDNAGGNAGGARQDINEENMLMTYDREDDDENMDTEEMGFLYN</sequence>
<evidence type="ECO:0000256" key="1">
    <source>
        <dbReference type="SAM" id="MobiDB-lite"/>
    </source>
</evidence>
<dbReference type="AlphaFoldDB" id="A0A6C0LA34"/>
<evidence type="ECO:0000313" key="2">
    <source>
        <dbReference type="EMBL" id="QHU27829.1"/>
    </source>
</evidence>
<reference evidence="2" key="1">
    <citation type="journal article" date="2020" name="Nature">
        <title>Giant virus diversity and host interactions through global metagenomics.</title>
        <authorList>
            <person name="Schulz F."/>
            <person name="Roux S."/>
            <person name="Paez-Espino D."/>
            <person name="Jungbluth S."/>
            <person name="Walsh D.A."/>
            <person name="Denef V.J."/>
            <person name="McMahon K.D."/>
            <person name="Konstantinidis K.T."/>
            <person name="Eloe-Fadrosh E.A."/>
            <person name="Kyrpides N.C."/>
            <person name="Woyke T."/>
        </authorList>
    </citation>
    <scope>NUCLEOTIDE SEQUENCE</scope>
    <source>
        <strain evidence="2">GVMAG-M-3300027769-26</strain>
    </source>
</reference>
<organism evidence="2">
    <name type="scientific">viral metagenome</name>
    <dbReference type="NCBI Taxonomy" id="1070528"/>
    <lineage>
        <taxon>unclassified sequences</taxon>
        <taxon>metagenomes</taxon>
        <taxon>organismal metagenomes</taxon>
    </lineage>
</organism>
<feature type="compositionally biased region" description="Gly residues" evidence="1">
    <location>
        <begin position="481"/>
        <end position="496"/>
    </location>
</feature>
<feature type="region of interest" description="Disordered" evidence="1">
    <location>
        <begin position="476"/>
        <end position="498"/>
    </location>
</feature>
<protein>
    <submittedName>
        <fullName evidence="2">Uncharacterized protein</fullName>
    </submittedName>
</protein>